<sequence>MPLHKTINCFPDTQILLWNITETAEMLSEGLHLTQRSLDRLRNMKSDAHRCGFLSVRQLLLSLGYQDSDLYYDEFGKPHLTDGKHISISHSYEYSAIIISDRITGVDLELRRDKIAIIADKFIEPSFILDKNDPDYISKLTVNWGVKEAVFKIRNEKGISFKDHIDVKLFEMSDKKTTATLHFNNLQRQFDVYFEEIAEYTIVYLFERH</sequence>
<dbReference type="RefSeq" id="WP_108902656.1">
    <property type="nucleotide sequence ID" value="NZ_CP029187.1"/>
</dbReference>
<dbReference type="GO" id="GO:0008897">
    <property type="term" value="F:holo-[acyl-carrier-protein] synthase activity"/>
    <property type="evidence" value="ECO:0007669"/>
    <property type="project" value="InterPro"/>
</dbReference>
<dbReference type="InterPro" id="IPR037143">
    <property type="entry name" value="4-PPantetheinyl_Trfase_dom_sf"/>
</dbReference>
<keyword evidence="1" id="KW-0808">Transferase</keyword>
<dbReference type="Gene3D" id="3.90.470.20">
    <property type="entry name" value="4'-phosphopantetheinyl transferase domain"/>
    <property type="match status" value="1"/>
</dbReference>
<accession>A0A2S1SEN8</accession>
<dbReference type="OrthoDB" id="1190494at2"/>
<dbReference type="EMBL" id="CP029187">
    <property type="protein sequence ID" value="AWI24859.1"/>
    <property type="molecule type" value="Genomic_DNA"/>
</dbReference>
<evidence type="ECO:0000313" key="1">
    <source>
        <dbReference type="EMBL" id="AWI24859.1"/>
    </source>
</evidence>
<dbReference type="SUPFAM" id="SSF56214">
    <property type="entry name" value="4'-phosphopantetheinyl transferase"/>
    <property type="match status" value="1"/>
</dbReference>
<protein>
    <submittedName>
        <fullName evidence="1">4-phosphopantetheinyl transferase</fullName>
    </submittedName>
</protein>
<keyword evidence="2" id="KW-1185">Reference proteome</keyword>
<dbReference type="Proteomes" id="UP000244937">
    <property type="component" value="Chromosome"/>
</dbReference>
<dbReference type="AlphaFoldDB" id="A0A2S1SEN8"/>
<evidence type="ECO:0000313" key="2">
    <source>
        <dbReference type="Proteomes" id="UP000244937"/>
    </source>
</evidence>
<proteinExistence type="predicted"/>
<gene>
    <name evidence="1" type="ORF">HYN49_02555</name>
</gene>
<dbReference type="KEGG" id="fpal:HYN49_02555"/>
<name>A0A2S1SEN8_9FLAO</name>
<organism evidence="1 2">
    <name type="scientific">Flavobacterium pallidum</name>
    <dbReference type="NCBI Taxonomy" id="2172098"/>
    <lineage>
        <taxon>Bacteria</taxon>
        <taxon>Pseudomonadati</taxon>
        <taxon>Bacteroidota</taxon>
        <taxon>Flavobacteriia</taxon>
        <taxon>Flavobacteriales</taxon>
        <taxon>Flavobacteriaceae</taxon>
        <taxon>Flavobacterium</taxon>
    </lineage>
</organism>
<reference evidence="1 2" key="1">
    <citation type="submission" date="2018-05" db="EMBL/GenBank/DDBJ databases">
        <title>Genome sequencing of Flavobacterium sp. HYN0049.</title>
        <authorList>
            <person name="Yi H."/>
            <person name="Baek C."/>
        </authorList>
    </citation>
    <scope>NUCLEOTIDE SEQUENCE [LARGE SCALE GENOMIC DNA]</scope>
    <source>
        <strain evidence="1 2">HYN0049</strain>
    </source>
</reference>
<dbReference type="GO" id="GO:0000287">
    <property type="term" value="F:magnesium ion binding"/>
    <property type="evidence" value="ECO:0007669"/>
    <property type="project" value="InterPro"/>
</dbReference>